<keyword evidence="2" id="KW-1185">Reference proteome</keyword>
<comment type="caution">
    <text evidence="1">The sequence shown here is derived from an EMBL/GenBank/DDBJ whole genome shotgun (WGS) entry which is preliminary data.</text>
</comment>
<sequence>MFDNLSKEEYEKLYDEIIFKLTAPFPEGTVEFKNNNKASAYIPSHPIQYRIRTAAGPYWSWRVTTEKPIYHEETDEIEVRGVLTILNASAEGQGFATLDRKKDTRKIMFYKESIRAAASDALRDAADAFGVGHYNLAPYREWAKNPGAGLIDIAQVPVRKSELPTETTNKIEVFYCKNCNVVLSQEDLDYLKLVKWTIKVCKEHVPEYQKRKFDPNYKPKEG</sequence>
<dbReference type="EMBL" id="JBHTKX010000008">
    <property type="protein sequence ID" value="MFD1131257.1"/>
    <property type="molecule type" value="Genomic_DNA"/>
</dbReference>
<proteinExistence type="predicted"/>
<reference evidence="2" key="1">
    <citation type="journal article" date="2019" name="Int. J. Syst. Evol. Microbiol.">
        <title>The Global Catalogue of Microorganisms (GCM) 10K type strain sequencing project: providing services to taxonomists for standard genome sequencing and annotation.</title>
        <authorList>
            <consortium name="The Broad Institute Genomics Platform"/>
            <consortium name="The Broad Institute Genome Sequencing Center for Infectious Disease"/>
            <person name="Wu L."/>
            <person name="Ma J."/>
        </authorList>
    </citation>
    <scope>NUCLEOTIDE SEQUENCE [LARGE SCALE GENOMIC DNA]</scope>
    <source>
        <strain evidence="2">CCUG 53519</strain>
    </source>
</reference>
<evidence type="ECO:0000313" key="1">
    <source>
        <dbReference type="EMBL" id="MFD1131257.1"/>
    </source>
</evidence>
<accession>A0ABW3PYU2</accession>
<organism evidence="1 2">
    <name type="scientific">Paenibacillus provencensis</name>
    <dbReference type="NCBI Taxonomy" id="441151"/>
    <lineage>
        <taxon>Bacteria</taxon>
        <taxon>Bacillati</taxon>
        <taxon>Bacillota</taxon>
        <taxon>Bacilli</taxon>
        <taxon>Bacillales</taxon>
        <taxon>Paenibacillaceae</taxon>
        <taxon>Paenibacillus</taxon>
    </lineage>
</organism>
<gene>
    <name evidence="1" type="ORF">ACFQ3J_24360</name>
</gene>
<name>A0ABW3PYU2_9BACL</name>
<dbReference type="RefSeq" id="WP_090727644.1">
    <property type="nucleotide sequence ID" value="NZ_JBHTKX010000008.1"/>
</dbReference>
<dbReference type="Proteomes" id="UP001597169">
    <property type="component" value="Unassembled WGS sequence"/>
</dbReference>
<protein>
    <submittedName>
        <fullName evidence="1">Uncharacterized protein</fullName>
    </submittedName>
</protein>
<evidence type="ECO:0000313" key="2">
    <source>
        <dbReference type="Proteomes" id="UP001597169"/>
    </source>
</evidence>